<dbReference type="SUPFAM" id="SSF69593">
    <property type="entry name" value="Glycerol-3-phosphate (1)-acyltransferase"/>
    <property type="match status" value="1"/>
</dbReference>
<evidence type="ECO:0000259" key="5">
    <source>
        <dbReference type="SMART" id="SM00563"/>
    </source>
</evidence>
<organism evidence="6 7">
    <name type="scientific">Vannielia litorea</name>
    <dbReference type="NCBI Taxonomy" id="1217970"/>
    <lineage>
        <taxon>Bacteria</taxon>
        <taxon>Pseudomonadati</taxon>
        <taxon>Pseudomonadota</taxon>
        <taxon>Alphaproteobacteria</taxon>
        <taxon>Rhodobacterales</taxon>
        <taxon>Paracoccaceae</taxon>
        <taxon>Vannielia</taxon>
    </lineage>
</organism>
<dbReference type="PANTHER" id="PTHR10434:SF11">
    <property type="entry name" value="1-ACYL-SN-GLYCEROL-3-PHOSPHATE ACYLTRANSFERASE"/>
    <property type="match status" value="1"/>
</dbReference>
<feature type="domain" description="Phospholipid/glycerol acyltransferase" evidence="5">
    <location>
        <begin position="72"/>
        <end position="186"/>
    </location>
</feature>
<evidence type="ECO:0000313" key="6">
    <source>
        <dbReference type="EMBL" id="SIN74638.1"/>
    </source>
</evidence>
<accession>A0A1N6DV14</accession>
<proteinExistence type="predicted"/>
<dbReference type="InterPro" id="IPR002123">
    <property type="entry name" value="Plipid/glycerol_acylTrfase"/>
</dbReference>
<keyword evidence="7" id="KW-1185">Reference proteome</keyword>
<dbReference type="GO" id="GO:0006654">
    <property type="term" value="P:phosphatidic acid biosynthetic process"/>
    <property type="evidence" value="ECO:0007669"/>
    <property type="project" value="TreeGrafter"/>
</dbReference>
<dbReference type="Proteomes" id="UP000184932">
    <property type="component" value="Unassembled WGS sequence"/>
</dbReference>
<dbReference type="GO" id="GO:0003841">
    <property type="term" value="F:1-acylglycerol-3-phosphate O-acyltransferase activity"/>
    <property type="evidence" value="ECO:0007669"/>
    <property type="project" value="TreeGrafter"/>
</dbReference>
<gene>
    <name evidence="6" type="ORF">SAMN05444002_0040</name>
</gene>
<keyword evidence="4" id="KW-1133">Transmembrane helix</keyword>
<dbReference type="AlphaFoldDB" id="A0A1N6DV14"/>
<dbReference type="PANTHER" id="PTHR10434">
    <property type="entry name" value="1-ACYL-SN-GLYCEROL-3-PHOSPHATE ACYLTRANSFERASE"/>
    <property type="match status" value="1"/>
</dbReference>
<keyword evidence="4" id="KW-0812">Transmembrane</keyword>
<keyword evidence="4" id="KW-0472">Membrane</keyword>
<keyword evidence="3 6" id="KW-0012">Acyltransferase</keyword>
<sequence length="250" mass="27582">MKAVQWIRSLIFVGQMYLAMAVLAVFFTPWMLVDRRGAFAGVHTYCRWVRWSARWMVGLRSEVRGEVPSGEVLVASKHQSFLDIIILVSVLPRPKFIMKRELMFAPILGQYALRIGCVPVNRGKRAQAIQKMVADVASGAQRPGQLIIYPQGTRVAPGADMPYKVGSAVLYRELGQTCVPAATNVGVFWPRKGIYRKPGLAVIEFLPPIPPGLEPQAFMARLKTEVETASDALMLEAGFDAPAARAGRKG</sequence>
<evidence type="ECO:0000256" key="3">
    <source>
        <dbReference type="ARBA" id="ARBA00023315"/>
    </source>
</evidence>
<keyword evidence="2 6" id="KW-0808">Transferase</keyword>
<name>A0A1N6DV14_9RHOB</name>
<evidence type="ECO:0000256" key="1">
    <source>
        <dbReference type="ARBA" id="ARBA00005189"/>
    </source>
</evidence>
<dbReference type="STRING" id="1217970.SAMN05444002_0040"/>
<dbReference type="SMART" id="SM00563">
    <property type="entry name" value="PlsC"/>
    <property type="match status" value="1"/>
</dbReference>
<dbReference type="CDD" id="cd07989">
    <property type="entry name" value="LPLAT_AGPAT-like"/>
    <property type="match status" value="1"/>
</dbReference>
<protein>
    <submittedName>
        <fullName evidence="6">1-acyl-sn-glycerol-3-phosphate acyltransferase</fullName>
    </submittedName>
</protein>
<comment type="pathway">
    <text evidence="1">Lipid metabolism.</text>
</comment>
<dbReference type="RefSeq" id="WP_074254274.1">
    <property type="nucleotide sequence ID" value="NZ_FSRL01000001.1"/>
</dbReference>
<feature type="transmembrane region" description="Helical" evidence="4">
    <location>
        <begin position="6"/>
        <end position="27"/>
    </location>
</feature>
<evidence type="ECO:0000256" key="2">
    <source>
        <dbReference type="ARBA" id="ARBA00022679"/>
    </source>
</evidence>
<evidence type="ECO:0000256" key="4">
    <source>
        <dbReference type="SAM" id="Phobius"/>
    </source>
</evidence>
<evidence type="ECO:0000313" key="7">
    <source>
        <dbReference type="Proteomes" id="UP000184932"/>
    </source>
</evidence>
<dbReference type="EMBL" id="FSRL01000001">
    <property type="protein sequence ID" value="SIN74638.1"/>
    <property type="molecule type" value="Genomic_DNA"/>
</dbReference>
<dbReference type="Pfam" id="PF01553">
    <property type="entry name" value="Acyltransferase"/>
    <property type="match status" value="1"/>
</dbReference>
<dbReference type="OrthoDB" id="5290997at2"/>
<reference evidence="7" key="1">
    <citation type="submission" date="2016-11" db="EMBL/GenBank/DDBJ databases">
        <authorList>
            <person name="Varghese N."/>
            <person name="Submissions S."/>
        </authorList>
    </citation>
    <scope>NUCLEOTIDE SEQUENCE [LARGE SCALE GENOMIC DNA]</scope>
    <source>
        <strain evidence="7">DSM 29440</strain>
    </source>
</reference>